<feature type="transmembrane region" description="Helical" evidence="1">
    <location>
        <begin position="92"/>
        <end position="115"/>
    </location>
</feature>
<feature type="transmembrane region" description="Helical" evidence="1">
    <location>
        <begin position="61"/>
        <end position="80"/>
    </location>
</feature>
<reference evidence="2 3" key="1">
    <citation type="submission" date="2017-03" db="EMBL/GenBank/DDBJ databases">
        <authorList>
            <person name="Afonso C.L."/>
            <person name="Miller P.J."/>
            <person name="Scott M.A."/>
            <person name="Spackman E."/>
            <person name="Goraichik I."/>
            <person name="Dimitrov K.M."/>
            <person name="Suarez D.L."/>
            <person name="Swayne D.E."/>
        </authorList>
    </citation>
    <scope>NUCLEOTIDE SEQUENCE [LARGE SCALE GENOMIC DNA]</scope>
    <source>
        <strain evidence="2 3">CECT 8397</strain>
    </source>
</reference>
<feature type="transmembrane region" description="Helical" evidence="1">
    <location>
        <begin position="32"/>
        <end position="49"/>
    </location>
</feature>
<organism evidence="2 3">
    <name type="scientific">Pseudooctadecabacter jejudonensis</name>
    <dbReference type="NCBI Taxonomy" id="1391910"/>
    <lineage>
        <taxon>Bacteria</taxon>
        <taxon>Pseudomonadati</taxon>
        <taxon>Pseudomonadota</taxon>
        <taxon>Alphaproteobacteria</taxon>
        <taxon>Rhodobacterales</taxon>
        <taxon>Paracoccaceae</taxon>
        <taxon>Pseudooctadecabacter</taxon>
    </lineage>
</organism>
<accession>A0A1Y5T295</accession>
<name>A0A1Y5T295_9RHOB</name>
<keyword evidence="1" id="KW-0812">Transmembrane</keyword>
<dbReference type="EMBL" id="FWFT01000005">
    <property type="protein sequence ID" value="SLN53788.1"/>
    <property type="molecule type" value="Genomic_DNA"/>
</dbReference>
<dbReference type="AlphaFoldDB" id="A0A1Y5T295"/>
<dbReference type="OrthoDB" id="7861921at2"/>
<keyword evidence="3" id="KW-1185">Reference proteome</keyword>
<keyword evidence="1" id="KW-1133">Transmembrane helix</keyword>
<dbReference type="Proteomes" id="UP000193623">
    <property type="component" value="Unassembled WGS sequence"/>
</dbReference>
<keyword evidence="1" id="KW-0472">Membrane</keyword>
<evidence type="ECO:0000313" key="2">
    <source>
        <dbReference type="EMBL" id="SLN53788.1"/>
    </source>
</evidence>
<proteinExistence type="predicted"/>
<gene>
    <name evidence="2" type="ORF">PSJ8397_02803</name>
</gene>
<protein>
    <submittedName>
        <fullName evidence="2">Uncharacterized protein</fullName>
    </submittedName>
</protein>
<evidence type="ECO:0000256" key="1">
    <source>
        <dbReference type="SAM" id="Phobius"/>
    </source>
</evidence>
<sequence>MVDPTAFFLAVIGAPLLVTLATFWLVVPPFALVMGGPVYLIFAIPVLLWDIPRHEPTFARLAWLGFGAAMVVAALMALFGRILPASGLDQAAALYAIMGAIIGPLWGGFAAPLYLKFRRASCAQPIA</sequence>
<dbReference type="RefSeq" id="WP_143515482.1">
    <property type="nucleotide sequence ID" value="NZ_FWFT01000005.1"/>
</dbReference>
<feature type="transmembrane region" description="Helical" evidence="1">
    <location>
        <begin position="7"/>
        <end position="26"/>
    </location>
</feature>
<evidence type="ECO:0000313" key="3">
    <source>
        <dbReference type="Proteomes" id="UP000193623"/>
    </source>
</evidence>